<evidence type="ECO:0000313" key="3">
    <source>
        <dbReference type="Proteomes" id="UP001151760"/>
    </source>
</evidence>
<dbReference type="EMBL" id="BQNB010011330">
    <property type="protein sequence ID" value="GJS89164.1"/>
    <property type="molecule type" value="Genomic_DNA"/>
</dbReference>
<gene>
    <name evidence="2" type="ORF">Tco_0771800</name>
</gene>
<keyword evidence="1" id="KW-0812">Transmembrane</keyword>
<organism evidence="2 3">
    <name type="scientific">Tanacetum coccineum</name>
    <dbReference type="NCBI Taxonomy" id="301880"/>
    <lineage>
        <taxon>Eukaryota</taxon>
        <taxon>Viridiplantae</taxon>
        <taxon>Streptophyta</taxon>
        <taxon>Embryophyta</taxon>
        <taxon>Tracheophyta</taxon>
        <taxon>Spermatophyta</taxon>
        <taxon>Magnoliopsida</taxon>
        <taxon>eudicotyledons</taxon>
        <taxon>Gunneridae</taxon>
        <taxon>Pentapetalae</taxon>
        <taxon>asterids</taxon>
        <taxon>campanulids</taxon>
        <taxon>Asterales</taxon>
        <taxon>Asteraceae</taxon>
        <taxon>Asteroideae</taxon>
        <taxon>Anthemideae</taxon>
        <taxon>Anthemidinae</taxon>
        <taxon>Tanacetum</taxon>
    </lineage>
</organism>
<reference evidence="2" key="1">
    <citation type="journal article" date="2022" name="Int. J. Mol. Sci.">
        <title>Draft Genome of Tanacetum Coccineum: Genomic Comparison of Closely Related Tanacetum-Family Plants.</title>
        <authorList>
            <person name="Yamashiro T."/>
            <person name="Shiraishi A."/>
            <person name="Nakayama K."/>
            <person name="Satake H."/>
        </authorList>
    </citation>
    <scope>NUCLEOTIDE SEQUENCE</scope>
</reference>
<reference evidence="2" key="2">
    <citation type="submission" date="2022-01" db="EMBL/GenBank/DDBJ databases">
        <authorList>
            <person name="Yamashiro T."/>
            <person name="Shiraishi A."/>
            <person name="Satake H."/>
            <person name="Nakayama K."/>
        </authorList>
    </citation>
    <scope>NUCLEOTIDE SEQUENCE</scope>
</reference>
<sequence length="268" mass="30480">MVRRMTLFQIRYRNVLWTLAHFILETFKVVSNTSPTLSIHLKGHNTLVQIPPFAKRTYYNPFQGRVIKHDTFPTWNSYWFRFSVSYTLIVGHERLHPLLDLICFLSVFLVSVWNGICELLQLGKTNRLKARTFSLSFDPILINVVSGHLMQFLPPLKSPDYHIHTNYLTGLVTVYLYSFGLLTAIGDVSCAPSVLRAMSTSCNSRTLQYIAHCDFLPLSLDVRHFSATCFSLVVQEALCMVSRNPPQGLLISEPGVELVLNVKNGDKA</sequence>
<feature type="transmembrane region" description="Helical" evidence="1">
    <location>
        <begin position="174"/>
        <end position="195"/>
    </location>
</feature>
<dbReference type="Proteomes" id="UP001151760">
    <property type="component" value="Unassembled WGS sequence"/>
</dbReference>
<accession>A0ABQ4ZG43</accession>
<keyword evidence="1" id="KW-0472">Membrane</keyword>
<keyword evidence="1" id="KW-1133">Transmembrane helix</keyword>
<feature type="transmembrane region" description="Helical" evidence="1">
    <location>
        <begin position="132"/>
        <end position="154"/>
    </location>
</feature>
<comment type="caution">
    <text evidence="2">The sequence shown here is derived from an EMBL/GenBank/DDBJ whole genome shotgun (WGS) entry which is preliminary data.</text>
</comment>
<protein>
    <submittedName>
        <fullName evidence="2">Uncharacterized protein</fullName>
    </submittedName>
</protein>
<evidence type="ECO:0000313" key="2">
    <source>
        <dbReference type="EMBL" id="GJS89164.1"/>
    </source>
</evidence>
<keyword evidence="3" id="KW-1185">Reference proteome</keyword>
<evidence type="ECO:0000256" key="1">
    <source>
        <dbReference type="SAM" id="Phobius"/>
    </source>
</evidence>
<feature type="transmembrane region" description="Helical" evidence="1">
    <location>
        <begin position="98"/>
        <end position="120"/>
    </location>
</feature>
<name>A0ABQ4ZG43_9ASTR</name>
<proteinExistence type="predicted"/>